<keyword evidence="3" id="KW-1185">Reference proteome</keyword>
<keyword evidence="1" id="KW-0812">Transmembrane</keyword>
<reference evidence="2 3" key="1">
    <citation type="submission" date="2023-09" db="EMBL/GenBank/DDBJ databases">
        <title>Buttiauxella selenatireducens sp. nov., isolated from the rhizosphere of Cardamine hupingshanesis.</title>
        <authorList>
            <person name="Zhang S."/>
            <person name="Xu Z."/>
            <person name="Wang H."/>
            <person name="Guo Y."/>
        </authorList>
    </citation>
    <scope>NUCLEOTIDE SEQUENCE [LARGE SCALE GENOMIC DNA]</scope>
    <source>
        <strain evidence="2 3">R73</strain>
    </source>
</reference>
<name>A0ABY9SEJ7_9ENTR</name>
<evidence type="ECO:0000313" key="3">
    <source>
        <dbReference type="Proteomes" id="UP001246690"/>
    </source>
</evidence>
<evidence type="ECO:0008006" key="4">
    <source>
        <dbReference type="Google" id="ProtNLM"/>
    </source>
</evidence>
<keyword evidence="1" id="KW-0472">Membrane</keyword>
<proteinExistence type="predicted"/>
<feature type="transmembrane region" description="Helical" evidence="1">
    <location>
        <begin position="349"/>
        <end position="370"/>
    </location>
</feature>
<accession>A0ABY9SEJ7</accession>
<dbReference type="Proteomes" id="UP001246690">
    <property type="component" value="Chromosome"/>
</dbReference>
<feature type="transmembrane region" description="Helical" evidence="1">
    <location>
        <begin position="216"/>
        <end position="236"/>
    </location>
</feature>
<dbReference type="EMBL" id="CP133838">
    <property type="protein sequence ID" value="WMY75605.1"/>
    <property type="molecule type" value="Genomic_DNA"/>
</dbReference>
<organism evidence="2 3">
    <name type="scientific">Buttiauxella selenatireducens</name>
    <dbReference type="NCBI Taxonomy" id="3073902"/>
    <lineage>
        <taxon>Bacteria</taxon>
        <taxon>Pseudomonadati</taxon>
        <taxon>Pseudomonadota</taxon>
        <taxon>Gammaproteobacteria</taxon>
        <taxon>Enterobacterales</taxon>
        <taxon>Enterobacteriaceae</taxon>
        <taxon>Buttiauxella</taxon>
    </lineage>
</organism>
<feature type="transmembrane region" description="Helical" evidence="1">
    <location>
        <begin position="21"/>
        <end position="51"/>
    </location>
</feature>
<sequence length="580" mass="65068">MGRISNDKEALLLNSSIEIWAHLLVFAAIFTPLIALILPAVVISFATFVVIQLAGDIFIFINTLSLTQTSFGALMFFSAIILLARFTCSYREFIYLNRKENSELAGRLRQPKGAAGQVLRDTITKIWLLTPNHAKPAPEVDWYSGFQVEAQASFKDGVDHIYVSSALWDRVNKQDLTAELILAHEMGHVVYNDWRTFRRLSFLLHGIRSILRFSKVFTICATVVLLFLIIIKMLLIGEEMWPVARLEFAIIAIAILCFLLLTLLDLFLRRYASFIVAMMEVRADLSAALWTTGLDSFTKQLESDKTLHHSTVADLSRSFFSPDMTHLSESERLTLIRTPDRLFTPKLRYFAYSVILALLLPINPITPLLLNGSIDHIIIVLLVAVLYGITLTMLVLMSFSQTVSWKRSAILATAVCCALGSTKFNMYEFGYLLTHYSIAIANDRGFTIDPILWSDLGGDLEIVAHGLAKKVLDGIHSWWILASVLITTIAIKLVQPAVRSSRPQEQKQLLAYVAGSITFLVAMLAGHDPYRSELYDYVFILHPGGFQNLWLSAEPINLALPAVIGLISVFVLRLVLERSL</sequence>
<feature type="transmembrane region" description="Helical" evidence="1">
    <location>
        <begin position="248"/>
        <end position="268"/>
    </location>
</feature>
<protein>
    <recommendedName>
        <fullName evidence="4">Peptidase M48 domain-containing protein</fullName>
    </recommendedName>
</protein>
<feature type="transmembrane region" description="Helical" evidence="1">
    <location>
        <begin position="509"/>
        <end position="527"/>
    </location>
</feature>
<dbReference type="RefSeq" id="WP_309878038.1">
    <property type="nucleotide sequence ID" value="NZ_CP133838.1"/>
</dbReference>
<feature type="transmembrane region" description="Helical" evidence="1">
    <location>
        <begin position="409"/>
        <end position="427"/>
    </location>
</feature>
<keyword evidence="1" id="KW-1133">Transmembrane helix</keyword>
<feature type="transmembrane region" description="Helical" evidence="1">
    <location>
        <begin position="376"/>
        <end position="397"/>
    </location>
</feature>
<evidence type="ECO:0000313" key="2">
    <source>
        <dbReference type="EMBL" id="WMY75605.1"/>
    </source>
</evidence>
<feature type="transmembrane region" description="Helical" evidence="1">
    <location>
        <begin position="558"/>
        <end position="576"/>
    </location>
</feature>
<feature type="transmembrane region" description="Helical" evidence="1">
    <location>
        <begin position="57"/>
        <end position="84"/>
    </location>
</feature>
<gene>
    <name evidence="2" type="ORF">RHD99_06565</name>
</gene>
<feature type="transmembrane region" description="Helical" evidence="1">
    <location>
        <begin position="478"/>
        <end position="497"/>
    </location>
</feature>
<evidence type="ECO:0000256" key="1">
    <source>
        <dbReference type="SAM" id="Phobius"/>
    </source>
</evidence>